<evidence type="ECO:0000313" key="3">
    <source>
        <dbReference type="EMBL" id="KAF5852188.1"/>
    </source>
</evidence>
<proteinExistence type="predicted"/>
<evidence type="ECO:0000313" key="4">
    <source>
        <dbReference type="Proteomes" id="UP000624244"/>
    </source>
</evidence>
<feature type="region of interest" description="Disordered" evidence="2">
    <location>
        <begin position="315"/>
        <end position="357"/>
    </location>
</feature>
<feature type="region of interest" description="Disordered" evidence="2">
    <location>
        <begin position="257"/>
        <end position="279"/>
    </location>
</feature>
<evidence type="ECO:0000256" key="1">
    <source>
        <dbReference type="SAM" id="Coils"/>
    </source>
</evidence>
<dbReference type="AlphaFoldDB" id="A0A8H5ZKB9"/>
<dbReference type="Proteomes" id="UP000624244">
    <property type="component" value="Unassembled WGS sequence"/>
</dbReference>
<reference evidence="3" key="1">
    <citation type="submission" date="2019-11" db="EMBL/GenBank/DDBJ databases">
        <title>Bipolaris sorokiniana Genome sequencing.</title>
        <authorList>
            <person name="Wang H."/>
        </authorList>
    </citation>
    <scope>NUCLEOTIDE SEQUENCE</scope>
</reference>
<gene>
    <name evidence="3" type="ORF">GGP41_000942</name>
</gene>
<comment type="caution">
    <text evidence="3">The sequence shown here is derived from an EMBL/GenBank/DDBJ whole genome shotgun (WGS) entry which is preliminary data.</text>
</comment>
<evidence type="ECO:0000256" key="2">
    <source>
        <dbReference type="SAM" id="MobiDB-lite"/>
    </source>
</evidence>
<feature type="region of interest" description="Disordered" evidence="2">
    <location>
        <begin position="210"/>
        <end position="245"/>
    </location>
</feature>
<dbReference type="EMBL" id="WNKQ01000004">
    <property type="protein sequence ID" value="KAF5852188.1"/>
    <property type="molecule type" value="Genomic_DNA"/>
</dbReference>
<keyword evidence="1" id="KW-0175">Coiled coil</keyword>
<name>A0A8H5ZKB9_COCSA</name>
<sequence length="562" mass="61871">MSNGRAFWAAGKHIVTTPNSPTPSSVETPNKSNNKSPTHQKNKLVSKTRNIASTKNTLSNGNGVDLGTLGVKKVSWADEEEDEKFLALLAPQKDNPTASSLETTITVKDERIKELEATIVSKDLRIAELEVAAQGSHKQIEDLEEDIRVKENTMKTLEKENHTQFIKLQELHRDSTEKDDRVQSQKSALERFTATQDPHQTSILDTQLSTKSGDANGIETVKTNTKESTPTTPKKSGNVQTSELKQSVYKVAEPIATENTKGDQTEKTVGGPSSHDTDSLTFVTKDTLKVVPPAPKPRILTFPIDLSKYGKTPVAALPPKSSGQSPVSMGGKKGHTTSWGQSPKHTRVKTDAKPDFNPSTDIRHMSYASRVLYFNGPDVAVKLGDVELKTLPQYILIQCSGKAWQHFEANPDATSWTLPAGSIDADAARCLLNWMDEMTYQARVYSVTLNSAPVNDQKNVQICRAARVMGLNNTYVGHFTKHLCEKIRSKDTSHKFMNLVCEAAYPENDPVFDCLANKLAMQKAAGSVQCREVLEKLAAAHPALEAEVEKIERRMGTIRGRK</sequence>
<organism evidence="3 4">
    <name type="scientific">Cochliobolus sativus</name>
    <name type="common">Common root rot and spot blotch fungus</name>
    <name type="synonym">Bipolaris sorokiniana</name>
    <dbReference type="NCBI Taxonomy" id="45130"/>
    <lineage>
        <taxon>Eukaryota</taxon>
        <taxon>Fungi</taxon>
        <taxon>Dikarya</taxon>
        <taxon>Ascomycota</taxon>
        <taxon>Pezizomycotina</taxon>
        <taxon>Dothideomycetes</taxon>
        <taxon>Pleosporomycetidae</taxon>
        <taxon>Pleosporales</taxon>
        <taxon>Pleosporineae</taxon>
        <taxon>Pleosporaceae</taxon>
        <taxon>Bipolaris</taxon>
    </lineage>
</organism>
<feature type="region of interest" description="Disordered" evidence="2">
    <location>
        <begin position="1"/>
        <end position="64"/>
    </location>
</feature>
<feature type="compositionally biased region" description="Polar residues" evidence="2">
    <location>
        <begin position="47"/>
        <end position="62"/>
    </location>
</feature>
<protein>
    <submittedName>
        <fullName evidence="3">Uncharacterized protein</fullName>
    </submittedName>
</protein>
<accession>A0A8H5ZKB9</accession>
<feature type="compositionally biased region" description="Polar residues" evidence="2">
    <location>
        <begin position="16"/>
        <end position="37"/>
    </location>
</feature>
<feature type="coiled-coil region" evidence="1">
    <location>
        <begin position="112"/>
        <end position="160"/>
    </location>
</feature>
<feature type="compositionally biased region" description="Low complexity" evidence="2">
    <location>
        <begin position="220"/>
        <end position="236"/>
    </location>
</feature>